<accession>A0ABD3NJH6</accession>
<keyword evidence="13 17" id="KW-0472">Membrane</keyword>
<feature type="region of interest" description="Disordered" evidence="16">
    <location>
        <begin position="632"/>
        <end position="651"/>
    </location>
</feature>
<dbReference type="PANTHER" id="PTHR13872">
    <property type="entry name" value="DOLICHYL-DIPHOSPHOOLIGOSACCHARIDE--PROTEIN GLYCOSYLTRANSFERASE SUBUNIT"/>
    <property type="match status" value="1"/>
</dbReference>
<dbReference type="EC" id="2.4.99.18" evidence="6"/>
<dbReference type="Pfam" id="PF21436">
    <property type="entry name" value="STT3-PglB_core"/>
    <property type="match status" value="1"/>
</dbReference>
<evidence type="ECO:0000313" key="20">
    <source>
        <dbReference type="EMBL" id="KAL3775553.1"/>
    </source>
</evidence>
<dbReference type="FunFam" id="3.40.50.12610:FF:000003">
    <property type="entry name" value="Oligosaccharyl transferase-like protein"/>
    <property type="match status" value="1"/>
</dbReference>
<feature type="transmembrane region" description="Helical" evidence="17">
    <location>
        <begin position="189"/>
        <end position="210"/>
    </location>
</feature>
<keyword evidence="12 17" id="KW-1133">Transmembrane helix</keyword>
<feature type="domain" description="Oligosaccharyl transferase STT3 N-terminal" evidence="18">
    <location>
        <begin position="52"/>
        <end position="126"/>
    </location>
</feature>
<dbReference type="GO" id="GO:0004579">
    <property type="term" value="F:dolichyl-diphosphooligosaccharide-protein glycotransferase activity"/>
    <property type="evidence" value="ECO:0007669"/>
    <property type="project" value="UniProtKB-EC"/>
</dbReference>
<evidence type="ECO:0000259" key="18">
    <source>
        <dbReference type="Pfam" id="PF02516"/>
    </source>
</evidence>
<dbReference type="Gene3D" id="3.40.50.12610">
    <property type="match status" value="1"/>
</dbReference>
<evidence type="ECO:0000256" key="15">
    <source>
        <dbReference type="ARBA" id="ARBA00048829"/>
    </source>
</evidence>
<evidence type="ECO:0000256" key="16">
    <source>
        <dbReference type="SAM" id="MobiDB-lite"/>
    </source>
</evidence>
<feature type="domain" description="STT3/PglB/AglB core" evidence="19">
    <location>
        <begin position="744"/>
        <end position="798"/>
    </location>
</feature>
<evidence type="ECO:0000256" key="6">
    <source>
        <dbReference type="ARBA" id="ARBA00012605"/>
    </source>
</evidence>
<dbReference type="SUPFAM" id="SSF48403">
    <property type="entry name" value="Ankyrin repeat"/>
    <property type="match status" value="1"/>
</dbReference>
<keyword evidence="7" id="KW-0328">Glycosyltransferase</keyword>
<comment type="pathway">
    <text evidence="4">Protein modification; protein glycosylation.</text>
</comment>
<comment type="subcellular location">
    <subcellularLocation>
        <location evidence="3">Endomembrane system</location>
        <topology evidence="3">Multi-pass membrane protein</topology>
    </subcellularLocation>
</comment>
<dbReference type="Pfam" id="PF02516">
    <property type="entry name" value="STT3"/>
    <property type="match status" value="2"/>
</dbReference>
<keyword evidence="11" id="KW-0460">Magnesium</keyword>
<gene>
    <name evidence="20" type="ORF">ACHAW5_001572</name>
</gene>
<evidence type="ECO:0000313" key="21">
    <source>
        <dbReference type="Proteomes" id="UP001530315"/>
    </source>
</evidence>
<evidence type="ECO:0000256" key="2">
    <source>
        <dbReference type="ARBA" id="ARBA00001946"/>
    </source>
</evidence>
<dbReference type="EMBL" id="JALLAZ020001408">
    <property type="protein sequence ID" value="KAL3775553.1"/>
    <property type="molecule type" value="Genomic_DNA"/>
</dbReference>
<dbReference type="InterPro" id="IPR003674">
    <property type="entry name" value="Oligo_trans_STT3"/>
</dbReference>
<feature type="transmembrane region" description="Helical" evidence="17">
    <location>
        <begin position="533"/>
        <end position="560"/>
    </location>
</feature>
<comment type="similarity">
    <text evidence="5">Belongs to the STT3 family.</text>
</comment>
<comment type="cofactor">
    <cofactor evidence="2">
        <name>Mg(2+)</name>
        <dbReference type="ChEBI" id="CHEBI:18420"/>
    </cofactor>
</comment>
<feature type="transmembrane region" description="Helical" evidence="17">
    <location>
        <begin position="29"/>
        <end position="47"/>
    </location>
</feature>
<feature type="transmembrane region" description="Helical" evidence="17">
    <location>
        <begin position="567"/>
        <end position="587"/>
    </location>
</feature>
<evidence type="ECO:0000256" key="4">
    <source>
        <dbReference type="ARBA" id="ARBA00004922"/>
    </source>
</evidence>
<dbReference type="InterPro" id="IPR048999">
    <property type="entry name" value="STT3-PglB_core"/>
</dbReference>
<dbReference type="InterPro" id="IPR036770">
    <property type="entry name" value="Ankyrin_rpt-contain_sf"/>
</dbReference>
<evidence type="ECO:0000256" key="9">
    <source>
        <dbReference type="ARBA" id="ARBA00022692"/>
    </source>
</evidence>
<evidence type="ECO:0000256" key="3">
    <source>
        <dbReference type="ARBA" id="ARBA00004127"/>
    </source>
</evidence>
<evidence type="ECO:0000256" key="8">
    <source>
        <dbReference type="ARBA" id="ARBA00022679"/>
    </source>
</evidence>
<dbReference type="InterPro" id="IPR048307">
    <property type="entry name" value="STT3_N"/>
</dbReference>
<dbReference type="GO" id="GO:0046872">
    <property type="term" value="F:metal ion binding"/>
    <property type="evidence" value="ECO:0007669"/>
    <property type="project" value="UniProtKB-KW"/>
</dbReference>
<dbReference type="Proteomes" id="UP001530315">
    <property type="component" value="Unassembled WGS sequence"/>
</dbReference>
<evidence type="ECO:0000256" key="14">
    <source>
        <dbReference type="ARBA" id="ARBA00023211"/>
    </source>
</evidence>
<keyword evidence="10" id="KW-0479">Metal-binding</keyword>
<keyword evidence="9 17" id="KW-0812">Transmembrane</keyword>
<reference evidence="20 21" key="1">
    <citation type="submission" date="2024-10" db="EMBL/GenBank/DDBJ databases">
        <title>Updated reference genomes for cyclostephanoid diatoms.</title>
        <authorList>
            <person name="Roberts W.R."/>
            <person name="Alverson A.J."/>
        </authorList>
    </citation>
    <scope>NUCLEOTIDE SEQUENCE [LARGE SCALE GENOMIC DNA]</scope>
    <source>
        <strain evidence="20 21">AJA276-08</strain>
    </source>
</reference>
<name>A0ABD3NJH6_9STRA</name>
<evidence type="ECO:0000259" key="19">
    <source>
        <dbReference type="Pfam" id="PF21436"/>
    </source>
</evidence>
<keyword evidence="8" id="KW-0808">Transferase</keyword>
<proteinExistence type="inferred from homology"/>
<sequence>MADAKPPSSDANKASAAAGFGFGFVNERIVAWLRAFLAVSLVCALVWRTRDILTMAYSIRLHAIEDYGFIIHEFDPYFNFRAAQYLYDNGWDKFAKWFDYKVWYPLGRPVGTTIYPGMQVTAVWLTKTWLPVWFGVGERLGMSVPGNVVVRTAEEVANAGGSNVMSSAALASLLSYAGMRWNEMSLNDVCCLIPAWFGAVATLVTGLIALECSSDFRHDEHGGRFGSVLDGLPVVGRHVARSSRRVRVALARLSGMDVPSSSGPSSSSSPGSSFQTSSLLSMFATMFFMSMVPAHLMRSIGGGYDNESVAMTAMTLVFYAWTRSLRGVPEGAGTDKRDKGFVFPPRTRIAAAYGAITGLVYFYMAASWGGYVFVVNLVAAHAASLVLIGRHSSKLHASYTAFYVVGTALATRVPVIGLTPLRSLEQIGPMLVFVGMQLVEYCERVGARDGLSKGKLWALRFRVMGLAGVAGAVVVMLLWPTGFFGPISSRVRGLFVKHTKTGNPLVDSVAEHQAAREGSYEQYLKVIAELVPYGFGMVAVAFCNDASSFLLVYGIAAYYFSLKMVRLILLTAPIGSILGGMLVGRVAGWCIEGVCGWNLDLFKELGLIKRNAGIISVEAKVVSNDEVKRGKKKSKNISKDDSGDTKNADPALTANTSKPAALAAIWFLKLLVRVAWMFLSYYLYTESLPKIAKFKKECSEMAQGMSSPTILFKSRQQDGRVVLIDDYRQAYMWLGENTPEDARIMAWWDYGYQITAISNRTTIADGNTWNHEHIALLGRTLTSPLKEGHRIARHMADYVLLWTGGGGDDLAKSPHLARIANSVYRHLCPGDPTCSKFGMMSDGRPTPMMANSLLFRLHSNGLLPGVDVDRNRFKEVYKSSHGLVRIYKVLSVSQESKEWVLNNRVCDAPGSWFCPGQYPPGLQKVLREKKDFKQLEDFNKKTEADDEYQQKYFEHLSDPQKATMRAMVNNEEQNIINAPAEPLTKEKIKEINQRWEDNQIMSLLYEMIKTKQLDQLQALLRDQPAYAHMRSKDGRGPMWWAHEFGRPLMIKILKSHGVSEKLRDKDGITPLDLSNDEL</sequence>
<dbReference type="AlphaFoldDB" id="A0ABD3NJH6"/>
<evidence type="ECO:0000256" key="10">
    <source>
        <dbReference type="ARBA" id="ARBA00022723"/>
    </source>
</evidence>
<feature type="domain" description="Oligosaccharyl transferase STT3 N-terminal" evidence="18">
    <location>
        <begin position="283"/>
        <end position="571"/>
    </location>
</feature>
<comment type="catalytic activity">
    <reaction evidence="15">
        <text>a di-trans,poly-cis-dolichyl diphosphooligosaccharide + L-asparaginyl-[protein] = N(4)-(oligosaccharide-(1-&gt;4)-N-acetyl-beta-D-glucosaminyl-(1-&gt;4)-N-acetyl-beta-D-glucosaminyl)-L-asparaginyl-[protein] + a di-trans,poly-cis-dolichyl diphosphate + H(+)</text>
        <dbReference type="Rhea" id="RHEA:22980"/>
        <dbReference type="Rhea" id="RHEA-COMP:12804"/>
        <dbReference type="Rhea" id="RHEA-COMP:12805"/>
        <dbReference type="Rhea" id="RHEA-COMP:19506"/>
        <dbReference type="Rhea" id="RHEA-COMP:19509"/>
        <dbReference type="ChEBI" id="CHEBI:15378"/>
        <dbReference type="ChEBI" id="CHEBI:50347"/>
        <dbReference type="ChEBI" id="CHEBI:57497"/>
        <dbReference type="ChEBI" id="CHEBI:57570"/>
        <dbReference type="ChEBI" id="CHEBI:132529"/>
        <dbReference type="EC" id="2.4.99.18"/>
    </reaction>
</comment>
<comment type="cofactor">
    <cofactor evidence="1">
        <name>Mn(2+)</name>
        <dbReference type="ChEBI" id="CHEBI:29035"/>
    </cofactor>
</comment>
<organism evidence="20 21">
    <name type="scientific">Stephanodiscus triporus</name>
    <dbReference type="NCBI Taxonomy" id="2934178"/>
    <lineage>
        <taxon>Eukaryota</taxon>
        <taxon>Sar</taxon>
        <taxon>Stramenopiles</taxon>
        <taxon>Ochrophyta</taxon>
        <taxon>Bacillariophyta</taxon>
        <taxon>Coscinodiscophyceae</taxon>
        <taxon>Thalassiosirophycidae</taxon>
        <taxon>Stephanodiscales</taxon>
        <taxon>Stephanodiscaceae</taxon>
        <taxon>Stephanodiscus</taxon>
    </lineage>
</organism>
<feature type="transmembrane region" description="Helical" evidence="17">
    <location>
        <begin position="401"/>
        <end position="421"/>
    </location>
</feature>
<evidence type="ECO:0000256" key="17">
    <source>
        <dbReference type="SAM" id="Phobius"/>
    </source>
</evidence>
<dbReference type="GO" id="GO:0012505">
    <property type="term" value="C:endomembrane system"/>
    <property type="evidence" value="ECO:0007669"/>
    <property type="project" value="UniProtKB-SubCell"/>
</dbReference>
<protein>
    <recommendedName>
        <fullName evidence="6">dolichyl-diphosphooligosaccharide--protein glycotransferase</fullName>
        <ecNumber evidence="6">2.4.99.18</ecNumber>
    </recommendedName>
</protein>
<evidence type="ECO:0000256" key="7">
    <source>
        <dbReference type="ARBA" id="ARBA00022676"/>
    </source>
</evidence>
<evidence type="ECO:0000256" key="5">
    <source>
        <dbReference type="ARBA" id="ARBA00010810"/>
    </source>
</evidence>
<dbReference type="PANTHER" id="PTHR13872:SF1">
    <property type="entry name" value="DOLICHYL-DIPHOSPHOOLIGOSACCHARIDE--PROTEIN GLYCOSYLTRANSFERASE SUBUNIT STT3B"/>
    <property type="match status" value="1"/>
</dbReference>
<dbReference type="Gene3D" id="1.25.40.20">
    <property type="entry name" value="Ankyrin repeat-containing domain"/>
    <property type="match status" value="1"/>
</dbReference>
<feature type="transmembrane region" description="Helical" evidence="17">
    <location>
        <begin position="274"/>
        <end position="292"/>
    </location>
</feature>
<evidence type="ECO:0000256" key="13">
    <source>
        <dbReference type="ARBA" id="ARBA00023136"/>
    </source>
</evidence>
<evidence type="ECO:0000256" key="1">
    <source>
        <dbReference type="ARBA" id="ARBA00001936"/>
    </source>
</evidence>
<feature type="transmembrane region" description="Helical" evidence="17">
    <location>
        <begin position="459"/>
        <end position="479"/>
    </location>
</feature>
<evidence type="ECO:0000256" key="11">
    <source>
        <dbReference type="ARBA" id="ARBA00022842"/>
    </source>
</evidence>
<comment type="caution">
    <text evidence="20">The sequence shown here is derived from an EMBL/GenBank/DDBJ whole genome shotgun (WGS) entry which is preliminary data.</text>
</comment>
<keyword evidence="14" id="KW-0464">Manganese</keyword>
<evidence type="ECO:0000256" key="12">
    <source>
        <dbReference type="ARBA" id="ARBA00022989"/>
    </source>
</evidence>
<keyword evidence="21" id="KW-1185">Reference proteome</keyword>
<feature type="compositionally biased region" description="Basic and acidic residues" evidence="16">
    <location>
        <begin position="637"/>
        <end position="647"/>
    </location>
</feature>